<feature type="transmembrane region" description="Helical" evidence="6">
    <location>
        <begin position="283"/>
        <end position="304"/>
    </location>
</feature>
<feature type="transmembrane region" description="Helical" evidence="6">
    <location>
        <begin position="246"/>
        <end position="263"/>
    </location>
</feature>
<evidence type="ECO:0000256" key="5">
    <source>
        <dbReference type="ARBA" id="ARBA00023136"/>
    </source>
</evidence>
<evidence type="ECO:0000313" key="9">
    <source>
        <dbReference type="Proteomes" id="UP001596289"/>
    </source>
</evidence>
<dbReference type="RefSeq" id="WP_125552431.1">
    <property type="nucleotide sequence ID" value="NZ_JBHSSL010000056.1"/>
</dbReference>
<feature type="transmembrane region" description="Helical" evidence="6">
    <location>
        <begin position="311"/>
        <end position="328"/>
    </location>
</feature>
<comment type="subcellular location">
    <subcellularLocation>
        <location evidence="1">Cell membrane</location>
        <topology evidence="1">Multi-pass membrane protein</topology>
    </subcellularLocation>
</comment>
<keyword evidence="4 6" id="KW-1133">Transmembrane helix</keyword>
<evidence type="ECO:0000256" key="4">
    <source>
        <dbReference type="ARBA" id="ARBA00022989"/>
    </source>
</evidence>
<name>A0ABW1RDJ4_9LACO</name>
<keyword evidence="9" id="KW-1185">Reference proteome</keyword>
<feature type="transmembrane region" description="Helical" evidence="6">
    <location>
        <begin position="175"/>
        <end position="191"/>
    </location>
</feature>
<evidence type="ECO:0000256" key="6">
    <source>
        <dbReference type="SAM" id="Phobius"/>
    </source>
</evidence>
<dbReference type="PANTHER" id="PTHR23508:SF10">
    <property type="entry name" value="CARBOXYLIC ACID TRANSPORTER PROTEIN HOMOLOG"/>
    <property type="match status" value="1"/>
</dbReference>
<keyword evidence="5 6" id="KW-0472">Membrane</keyword>
<keyword evidence="3 6" id="KW-0812">Transmembrane</keyword>
<organism evidence="8 9">
    <name type="scientific">Loigolactobacillus jiayinensis</name>
    <dbReference type="NCBI Taxonomy" id="2486016"/>
    <lineage>
        <taxon>Bacteria</taxon>
        <taxon>Bacillati</taxon>
        <taxon>Bacillota</taxon>
        <taxon>Bacilli</taxon>
        <taxon>Lactobacillales</taxon>
        <taxon>Lactobacillaceae</taxon>
        <taxon>Loigolactobacillus</taxon>
    </lineage>
</organism>
<evidence type="ECO:0000256" key="1">
    <source>
        <dbReference type="ARBA" id="ARBA00004651"/>
    </source>
</evidence>
<feature type="transmembrane region" description="Helical" evidence="6">
    <location>
        <begin position="399"/>
        <end position="419"/>
    </location>
</feature>
<evidence type="ECO:0000256" key="2">
    <source>
        <dbReference type="ARBA" id="ARBA00022448"/>
    </source>
</evidence>
<dbReference type="InterPro" id="IPR020846">
    <property type="entry name" value="MFS_dom"/>
</dbReference>
<dbReference type="EMBL" id="JBHSSL010000056">
    <property type="protein sequence ID" value="MFC6170940.1"/>
    <property type="molecule type" value="Genomic_DNA"/>
</dbReference>
<dbReference type="CDD" id="cd17316">
    <property type="entry name" value="MFS_SV2_like"/>
    <property type="match status" value="1"/>
</dbReference>
<dbReference type="InterPro" id="IPR036259">
    <property type="entry name" value="MFS_trans_sf"/>
</dbReference>
<dbReference type="PROSITE" id="PS00216">
    <property type="entry name" value="SUGAR_TRANSPORT_1"/>
    <property type="match status" value="1"/>
</dbReference>
<evidence type="ECO:0000259" key="7">
    <source>
        <dbReference type="PROSITE" id="PS50850"/>
    </source>
</evidence>
<proteinExistence type="predicted"/>
<dbReference type="SUPFAM" id="SSF103473">
    <property type="entry name" value="MFS general substrate transporter"/>
    <property type="match status" value="1"/>
</dbReference>
<protein>
    <submittedName>
        <fullName evidence="8">MFS transporter</fullName>
    </submittedName>
</protein>
<keyword evidence="2" id="KW-0813">Transport</keyword>
<accession>A0ABW1RDJ4</accession>
<dbReference type="InterPro" id="IPR005828">
    <property type="entry name" value="MFS_sugar_transport-like"/>
</dbReference>
<evidence type="ECO:0000313" key="8">
    <source>
        <dbReference type="EMBL" id="MFC6170940.1"/>
    </source>
</evidence>
<feature type="transmembrane region" description="Helical" evidence="6">
    <location>
        <begin position="371"/>
        <end position="393"/>
    </location>
</feature>
<dbReference type="InterPro" id="IPR005829">
    <property type="entry name" value="Sugar_transporter_CS"/>
</dbReference>
<feature type="domain" description="Major facilitator superfamily (MFS) profile" evidence="7">
    <location>
        <begin position="22"/>
        <end position="424"/>
    </location>
</feature>
<sequence length="429" mass="46868">MEITSLERRMDNSATTPLFYKIFALVSGGMFLDGIDIYMASGVSSVLLKSGWSTLMENTVFLSVGFLGLFIGSLLAGLVGDRYGRRRAYQMNLLLFGGFTFLGAVAPNMTLLIACRFFSSIGLGSEIVTGYAMLNEFAPIKSRGRWCASASLIANCGAPITMLLCAVLIPRFGWRIMFVLVGAFAIVLWILRRDIPESPRWLMAQHRYTEAEGIIQQLEDAHTHEQADFKAPVTPEAHEPKIGRSLFVAMVAVSATIICQYTFTTWVPTLLVKRGINVVNSLSFSTVMMLGAPVGALIGVLLVDRIGRKKLIVPTFILTAVFGLLYAVQTNATAVMIVGFLLTACLYVLMASVVAVYVAELFPTAFRFRGSGIANATAKLLTVGMPYAVAAFLTWFSATWIFVTISAIALLAAIVVWWFGPETRQKAIR</sequence>
<dbReference type="Pfam" id="PF00083">
    <property type="entry name" value="Sugar_tr"/>
    <property type="match status" value="1"/>
</dbReference>
<feature type="transmembrane region" description="Helical" evidence="6">
    <location>
        <begin position="91"/>
        <end position="111"/>
    </location>
</feature>
<dbReference type="Gene3D" id="1.20.1250.20">
    <property type="entry name" value="MFS general substrate transporter like domains"/>
    <property type="match status" value="1"/>
</dbReference>
<dbReference type="Proteomes" id="UP001596289">
    <property type="component" value="Unassembled WGS sequence"/>
</dbReference>
<feature type="transmembrane region" description="Helical" evidence="6">
    <location>
        <begin position="18"/>
        <end position="40"/>
    </location>
</feature>
<dbReference type="PANTHER" id="PTHR23508">
    <property type="entry name" value="CARBOXYLIC ACID TRANSPORTER PROTEIN HOMOLOG"/>
    <property type="match status" value="1"/>
</dbReference>
<gene>
    <name evidence="8" type="ORF">ACFQGP_10160</name>
</gene>
<comment type="caution">
    <text evidence="8">The sequence shown here is derived from an EMBL/GenBank/DDBJ whole genome shotgun (WGS) entry which is preliminary data.</text>
</comment>
<reference evidence="9" key="1">
    <citation type="journal article" date="2019" name="Int. J. Syst. Evol. Microbiol.">
        <title>The Global Catalogue of Microorganisms (GCM) 10K type strain sequencing project: providing services to taxonomists for standard genome sequencing and annotation.</title>
        <authorList>
            <consortium name="The Broad Institute Genomics Platform"/>
            <consortium name="The Broad Institute Genome Sequencing Center for Infectious Disease"/>
            <person name="Wu L."/>
            <person name="Ma J."/>
        </authorList>
    </citation>
    <scope>NUCLEOTIDE SEQUENCE [LARGE SCALE GENOMIC DNA]</scope>
    <source>
        <strain evidence="9">CCM 8904</strain>
    </source>
</reference>
<feature type="transmembrane region" description="Helical" evidence="6">
    <location>
        <begin position="60"/>
        <end position="79"/>
    </location>
</feature>
<feature type="transmembrane region" description="Helical" evidence="6">
    <location>
        <begin position="334"/>
        <end position="359"/>
    </location>
</feature>
<evidence type="ECO:0000256" key="3">
    <source>
        <dbReference type="ARBA" id="ARBA00022692"/>
    </source>
</evidence>
<dbReference type="PROSITE" id="PS50850">
    <property type="entry name" value="MFS"/>
    <property type="match status" value="1"/>
</dbReference>